<comment type="caution">
    <text evidence="7">The sequence shown here is derived from an EMBL/GenBank/DDBJ whole genome shotgun (WGS) entry which is preliminary data.</text>
</comment>
<feature type="domain" description="Choline/carnitine acyltransferase" evidence="6">
    <location>
        <begin position="17"/>
        <end position="663"/>
    </location>
</feature>
<gene>
    <name evidence="7" type="ORF">AX774_g571</name>
</gene>
<protein>
    <submittedName>
        <fullName evidence="7">Carnitine O-acetyltransferase</fullName>
    </submittedName>
</protein>
<evidence type="ECO:0000313" key="8">
    <source>
        <dbReference type="Proteomes" id="UP000188320"/>
    </source>
</evidence>
<dbReference type="Gene3D" id="3.30.559.10">
    <property type="entry name" value="Chloramphenicol acetyltransferase-like domain"/>
    <property type="match status" value="1"/>
</dbReference>
<dbReference type="InterPro" id="IPR039551">
    <property type="entry name" value="Cho/carn_acyl_trans"/>
</dbReference>
<comment type="similarity">
    <text evidence="1 5">Belongs to the carnitine/choline acetyltransferase family.</text>
</comment>
<accession>A0A1R1PY28</accession>
<dbReference type="EMBL" id="LSSK01000034">
    <property type="protein sequence ID" value="OMH85874.1"/>
    <property type="molecule type" value="Genomic_DNA"/>
</dbReference>
<evidence type="ECO:0000256" key="4">
    <source>
        <dbReference type="PIRSR" id="PIRSR600542-1"/>
    </source>
</evidence>
<reference evidence="8" key="1">
    <citation type="submission" date="2017-01" db="EMBL/GenBank/DDBJ databases">
        <authorList>
            <person name="Wang Y."/>
            <person name="White M."/>
            <person name="Kvist S."/>
            <person name="Moncalvo J.-M."/>
        </authorList>
    </citation>
    <scope>NUCLEOTIDE SEQUENCE [LARGE SCALE GENOMIC DNA]</scope>
    <source>
        <strain evidence="8">COL-18-3</strain>
    </source>
</reference>
<dbReference type="AlphaFoldDB" id="A0A1R1PY28"/>
<dbReference type="OrthoDB" id="240216at2759"/>
<dbReference type="InterPro" id="IPR023213">
    <property type="entry name" value="CAT-like_dom_sf"/>
</dbReference>
<name>A0A1R1PY28_ZANCU</name>
<evidence type="ECO:0000256" key="2">
    <source>
        <dbReference type="ARBA" id="ARBA00022679"/>
    </source>
</evidence>
<feature type="active site" description="Proton acceptor" evidence="4">
    <location>
        <position position="359"/>
    </location>
</feature>
<proteinExistence type="inferred from homology"/>
<evidence type="ECO:0000256" key="5">
    <source>
        <dbReference type="RuleBase" id="RU003801"/>
    </source>
</evidence>
<dbReference type="Pfam" id="PF00755">
    <property type="entry name" value="Carn_acyltransf"/>
    <property type="match status" value="1"/>
</dbReference>
<dbReference type="Gene3D" id="3.30.559.70">
    <property type="entry name" value="Choline/Carnitine o-acyltransferase, domain 2"/>
    <property type="match status" value="1"/>
</dbReference>
<evidence type="ECO:0000313" key="7">
    <source>
        <dbReference type="EMBL" id="OMH85874.1"/>
    </source>
</evidence>
<dbReference type="SUPFAM" id="SSF52777">
    <property type="entry name" value="CoA-dependent acyltransferases"/>
    <property type="match status" value="2"/>
</dbReference>
<keyword evidence="2 5" id="KW-0808">Transferase</keyword>
<dbReference type="InterPro" id="IPR000542">
    <property type="entry name" value="Carn_acyl_trans"/>
</dbReference>
<dbReference type="PROSITE" id="PS00439">
    <property type="entry name" value="ACYLTRANSF_C_1"/>
    <property type="match status" value="1"/>
</dbReference>
<dbReference type="GO" id="GO:0016746">
    <property type="term" value="F:acyltransferase activity"/>
    <property type="evidence" value="ECO:0007669"/>
    <property type="project" value="UniProtKB-KW"/>
</dbReference>
<evidence type="ECO:0000256" key="3">
    <source>
        <dbReference type="ARBA" id="ARBA00023315"/>
    </source>
</evidence>
<dbReference type="PROSITE" id="PS00440">
    <property type="entry name" value="ACYLTRANSF_C_2"/>
    <property type="match status" value="1"/>
</dbReference>
<dbReference type="InterPro" id="IPR042231">
    <property type="entry name" value="Cho/carn_acyl_trans_2"/>
</dbReference>
<sequence>MEHAKRAFDTDSTLPRLPIPPLKQTMDRYVESLKPHLTETELQETQNKIDRFLAPRFEVTDNNGQKIMYSEADLLQRRLIEFEKTQQFSWLELWWEEMAYLSWRAPLFINSNYWLTFTPYPKPYGQIGYRDVGIEPMESGREVLTNVGFSEFQVRIAAGIINRAVDFKDMVENGLLPAHLVGPKPICMNQFKRIFGVTRLPRPERDEMFKYTGYTKYAIVMARNQLYKVPLYTNKGQRLLDGDLEDLLTKVIENVQRLKDNELEPPIGILTGGHRDRWAAAYAELAQHTNPEALSTFQEIQHSAFFLSLEDFCLPKEGDDYSFQRLLKSGAIPGHNRWYDKHMTMVIDRNGNFGATGEHSPADAVVPATLYNYVVTKVHDAKNLIQKDKPTPSAFRAIARTGLNKDHPEYNDDSVEDPVRLKFGKVSTNVMGMIKETEIELKNIEAESLSISLQYPKYGSNFIKKLKVSPDAYFQMALQLTYYKLHGKLAPTYESASTRMYQHGRTETIRSLTTEMATFINAMTNPRASDIEKYNAFTAASKKHSQMLRIASSGNGVDRHMLGLRLAYSRLRPLGYEPYCDFASALAVFSDPAFTKSSTWKLSTSGLFPNELFSHTGFGCSEMQEGYGMNYTINPNSLRIGIEGKRGPRAGKSDVMKFRQILKEVFDELQNTFSRFAIEKPVSTISSKL</sequence>
<dbReference type="Proteomes" id="UP000188320">
    <property type="component" value="Unassembled WGS sequence"/>
</dbReference>
<evidence type="ECO:0000259" key="6">
    <source>
        <dbReference type="Pfam" id="PF00755"/>
    </source>
</evidence>
<keyword evidence="8" id="KW-1185">Reference proteome</keyword>
<evidence type="ECO:0000256" key="1">
    <source>
        <dbReference type="ARBA" id="ARBA00005232"/>
    </source>
</evidence>
<organism evidence="7 8">
    <name type="scientific">Zancudomyces culisetae</name>
    <name type="common">Gut fungus</name>
    <name type="synonym">Smittium culisetae</name>
    <dbReference type="NCBI Taxonomy" id="1213189"/>
    <lineage>
        <taxon>Eukaryota</taxon>
        <taxon>Fungi</taxon>
        <taxon>Fungi incertae sedis</taxon>
        <taxon>Zoopagomycota</taxon>
        <taxon>Kickxellomycotina</taxon>
        <taxon>Harpellomycetes</taxon>
        <taxon>Harpellales</taxon>
        <taxon>Legeriomycetaceae</taxon>
        <taxon>Zancudomyces</taxon>
    </lineage>
</organism>
<keyword evidence="3 5" id="KW-0012">Acyltransferase</keyword>
<dbReference type="PANTHER" id="PTHR22589:SF107">
    <property type="entry name" value="CHOLINE_CARNITINE ACYLTRANSFERASE DOMAIN-CONTAINING PROTEIN"/>
    <property type="match status" value="1"/>
</dbReference>
<dbReference type="PANTHER" id="PTHR22589">
    <property type="entry name" value="CARNITINE O-ACYLTRANSFERASE"/>
    <property type="match status" value="1"/>
</dbReference>